<name>A0A2G9YIG5_9BACT</name>
<dbReference type="Proteomes" id="UP000231292">
    <property type="component" value="Unassembled WGS sequence"/>
</dbReference>
<organism evidence="1 2">
    <name type="scientific">Candidatus Sherwoodlollariibacterium unditelluris</name>
    <dbReference type="NCBI Taxonomy" id="1974757"/>
    <lineage>
        <taxon>Bacteria</taxon>
        <taxon>Pseudomonadati</taxon>
        <taxon>Candidatus Omnitrophota</taxon>
        <taxon>Candidatus Sherwoodlollariibacterium</taxon>
    </lineage>
</organism>
<evidence type="ECO:0000313" key="2">
    <source>
        <dbReference type="Proteomes" id="UP000231292"/>
    </source>
</evidence>
<sequence>MTKLRQFSRNLAKNGLLFNLFILSNLILSGCTSSTQPTYPKESIDQAIQDICKKEYKTDVKVKLVGSTLWIYLPIPEGIVEKSNKPEKFIERFVIEQNNNELKDEIVSVNYLIKPVPEQEKLQDMKYSKAAFDRINNVWKVLRRVIFSMEHPEQNSPKFFVTVTADTKNGFLIKEIFYYPDFKKVSYELMSWGEYQHRAIQETEVSPKIIGDTQGLNLKYSDISFEDFILQQIQHRIRLKFQKPEAEKNADIDKEILKIIRYTLKAYGFKDFSTLELNNLATVRKITLNQTAVFSGSGD</sequence>
<protein>
    <recommendedName>
        <fullName evidence="3">Lipoprotein</fullName>
    </recommendedName>
</protein>
<dbReference type="AlphaFoldDB" id="A0A2G9YIG5"/>
<accession>A0A2G9YIG5</accession>
<dbReference type="EMBL" id="PCRK01000126">
    <property type="protein sequence ID" value="PIP19030.1"/>
    <property type="molecule type" value="Genomic_DNA"/>
</dbReference>
<proteinExistence type="predicted"/>
<evidence type="ECO:0008006" key="3">
    <source>
        <dbReference type="Google" id="ProtNLM"/>
    </source>
</evidence>
<gene>
    <name evidence="1" type="ORF">COX41_05075</name>
</gene>
<reference evidence="1 2" key="1">
    <citation type="submission" date="2017-09" db="EMBL/GenBank/DDBJ databases">
        <title>Depth-based differentiation of microbial function through sediment-hosted aquifers and enrichment of novel symbionts in the deep terrestrial subsurface.</title>
        <authorList>
            <person name="Probst A.J."/>
            <person name="Ladd B."/>
            <person name="Jarett J.K."/>
            <person name="Geller-Mcgrath D.E."/>
            <person name="Sieber C.M."/>
            <person name="Emerson J.B."/>
            <person name="Anantharaman K."/>
            <person name="Thomas B.C."/>
            <person name="Malmstrom R."/>
            <person name="Stieglmeier M."/>
            <person name="Klingl A."/>
            <person name="Woyke T."/>
            <person name="Ryan C.M."/>
            <person name="Banfield J.F."/>
        </authorList>
    </citation>
    <scope>NUCLEOTIDE SEQUENCE [LARGE SCALE GENOMIC DNA]</scope>
    <source>
        <strain evidence="1">CG23_combo_of_CG06-09_8_20_14_all_41_10</strain>
    </source>
</reference>
<dbReference type="PROSITE" id="PS51257">
    <property type="entry name" value="PROKAR_LIPOPROTEIN"/>
    <property type="match status" value="1"/>
</dbReference>
<comment type="caution">
    <text evidence="1">The sequence shown here is derived from an EMBL/GenBank/DDBJ whole genome shotgun (WGS) entry which is preliminary data.</text>
</comment>
<evidence type="ECO:0000313" key="1">
    <source>
        <dbReference type="EMBL" id="PIP19030.1"/>
    </source>
</evidence>